<evidence type="ECO:0000256" key="2">
    <source>
        <dbReference type="ARBA" id="ARBA00022692"/>
    </source>
</evidence>
<feature type="region of interest" description="Disordered" evidence="8">
    <location>
        <begin position="12"/>
        <end position="33"/>
    </location>
</feature>
<dbReference type="Gene3D" id="1.20.1070.10">
    <property type="entry name" value="Rhodopsin 7-helix transmembrane proteins"/>
    <property type="match status" value="1"/>
</dbReference>
<dbReference type="PRINTS" id="PR00237">
    <property type="entry name" value="GPCRRHODOPSN"/>
</dbReference>
<evidence type="ECO:0000256" key="7">
    <source>
        <dbReference type="ARBA" id="ARBA00023224"/>
    </source>
</evidence>
<evidence type="ECO:0000259" key="10">
    <source>
        <dbReference type="PROSITE" id="PS50262"/>
    </source>
</evidence>
<dbReference type="Proteomes" id="UP001163046">
    <property type="component" value="Unassembled WGS sequence"/>
</dbReference>
<proteinExistence type="predicted"/>
<dbReference type="OrthoDB" id="5988119at2759"/>
<feature type="domain" description="G-protein coupled receptors family 1 profile" evidence="10">
    <location>
        <begin position="65"/>
        <end position="335"/>
    </location>
</feature>
<dbReference type="SUPFAM" id="SSF81321">
    <property type="entry name" value="Family A G protein-coupled receptor-like"/>
    <property type="match status" value="1"/>
</dbReference>
<sequence>VIFVMFNNKTAQPPYTEPSSRYDARPSPNATNQSDRIYLPTPIDSNAKHCLFISVTVVAVLGFVGNVLVSYHVSKKEKMLRLRGNINSTAFSRRLNYYISSLVISDILCPAVTLPLLYLQLFTDVFQKDWHCKLKTYFYFVFPCVTINNLVVIAVERFLASWDTPRRFTFSTVQRLIILAWLSALLITIGPVTSFKLVPYGLNATHFTVTCRYDNSVLLSRVTMLGFTVLEFMLPSILLIFCNIWVMKQAWQKLQFVRRSVAHSRNNHEQVLRSKGIFMLVAITFAFIIPYLLSFTYIMYNSIAKPAISFRTDYIIRCSGGILVTANSVINVIIYTVQLPDFRDMLKNMACKLFVCKFSFAQKVASITDEDNNPHEGRQEIEAGNADLNNGEEDKYNNFRDKTEQQRAPSIEQYQVKEPRRKPTFKGEINVAYKMEELQAAVVPKKKDACCQIVITVDVH</sequence>
<evidence type="ECO:0000313" key="12">
    <source>
        <dbReference type="Proteomes" id="UP001163046"/>
    </source>
</evidence>
<dbReference type="AlphaFoldDB" id="A0A9W9ZWU7"/>
<dbReference type="GO" id="GO:0004930">
    <property type="term" value="F:G protein-coupled receptor activity"/>
    <property type="evidence" value="ECO:0007669"/>
    <property type="project" value="UniProtKB-KW"/>
</dbReference>
<feature type="transmembrane region" description="Helical" evidence="9">
    <location>
        <begin position="314"/>
        <end position="337"/>
    </location>
</feature>
<dbReference type="EMBL" id="MU825438">
    <property type="protein sequence ID" value="KAJ7389207.1"/>
    <property type="molecule type" value="Genomic_DNA"/>
</dbReference>
<evidence type="ECO:0000256" key="3">
    <source>
        <dbReference type="ARBA" id="ARBA00022989"/>
    </source>
</evidence>
<feature type="transmembrane region" description="Helical" evidence="9">
    <location>
        <begin position="51"/>
        <end position="74"/>
    </location>
</feature>
<comment type="subcellular location">
    <subcellularLocation>
        <location evidence="1">Membrane</location>
        <topology evidence="1">Multi-pass membrane protein</topology>
    </subcellularLocation>
</comment>
<organism evidence="11 12">
    <name type="scientific">Desmophyllum pertusum</name>
    <dbReference type="NCBI Taxonomy" id="174260"/>
    <lineage>
        <taxon>Eukaryota</taxon>
        <taxon>Metazoa</taxon>
        <taxon>Cnidaria</taxon>
        <taxon>Anthozoa</taxon>
        <taxon>Hexacorallia</taxon>
        <taxon>Scleractinia</taxon>
        <taxon>Caryophylliina</taxon>
        <taxon>Caryophylliidae</taxon>
        <taxon>Desmophyllum</taxon>
    </lineage>
</organism>
<feature type="transmembrane region" description="Helical" evidence="9">
    <location>
        <begin position="218"/>
        <end position="246"/>
    </location>
</feature>
<feature type="transmembrane region" description="Helical" evidence="9">
    <location>
        <begin position="95"/>
        <end position="117"/>
    </location>
</feature>
<evidence type="ECO:0000256" key="4">
    <source>
        <dbReference type="ARBA" id="ARBA00023040"/>
    </source>
</evidence>
<keyword evidence="7" id="KW-0807">Transducer</keyword>
<keyword evidence="4" id="KW-0297">G-protein coupled receptor</keyword>
<dbReference type="InterPro" id="IPR000276">
    <property type="entry name" value="GPCR_Rhodpsn"/>
</dbReference>
<dbReference type="Pfam" id="PF00001">
    <property type="entry name" value="7tm_1"/>
    <property type="match status" value="1"/>
</dbReference>
<dbReference type="PANTHER" id="PTHR24243:SF208">
    <property type="entry name" value="PYROKININ-1 RECEPTOR"/>
    <property type="match status" value="1"/>
</dbReference>
<name>A0A9W9ZWU7_9CNID</name>
<gene>
    <name evidence="11" type="ORF">OS493_033013</name>
</gene>
<evidence type="ECO:0000256" key="9">
    <source>
        <dbReference type="SAM" id="Phobius"/>
    </source>
</evidence>
<keyword evidence="3 9" id="KW-1133">Transmembrane helix</keyword>
<keyword evidence="6" id="KW-0675">Receptor</keyword>
<dbReference type="CDD" id="cd00637">
    <property type="entry name" value="7tm_classA_rhodopsin-like"/>
    <property type="match status" value="1"/>
</dbReference>
<feature type="transmembrane region" description="Helical" evidence="9">
    <location>
        <begin position="176"/>
        <end position="198"/>
    </location>
</feature>
<feature type="non-terminal residue" evidence="11">
    <location>
        <position position="1"/>
    </location>
</feature>
<evidence type="ECO:0000256" key="5">
    <source>
        <dbReference type="ARBA" id="ARBA00023136"/>
    </source>
</evidence>
<dbReference type="PANTHER" id="PTHR24243">
    <property type="entry name" value="G-PROTEIN COUPLED RECEPTOR"/>
    <property type="match status" value="1"/>
</dbReference>
<evidence type="ECO:0000256" key="6">
    <source>
        <dbReference type="ARBA" id="ARBA00023170"/>
    </source>
</evidence>
<keyword evidence="5 9" id="KW-0472">Membrane</keyword>
<dbReference type="InterPro" id="IPR017452">
    <property type="entry name" value="GPCR_Rhodpsn_7TM"/>
</dbReference>
<evidence type="ECO:0000256" key="1">
    <source>
        <dbReference type="ARBA" id="ARBA00004141"/>
    </source>
</evidence>
<feature type="transmembrane region" description="Helical" evidence="9">
    <location>
        <begin position="137"/>
        <end position="155"/>
    </location>
</feature>
<dbReference type="PROSITE" id="PS50262">
    <property type="entry name" value="G_PROTEIN_RECEP_F1_2"/>
    <property type="match status" value="1"/>
</dbReference>
<dbReference type="GO" id="GO:0016020">
    <property type="term" value="C:membrane"/>
    <property type="evidence" value="ECO:0007669"/>
    <property type="project" value="UniProtKB-SubCell"/>
</dbReference>
<keyword evidence="12" id="KW-1185">Reference proteome</keyword>
<protein>
    <recommendedName>
        <fullName evidence="10">G-protein coupled receptors family 1 profile domain-containing protein</fullName>
    </recommendedName>
</protein>
<accession>A0A9W9ZWU7</accession>
<keyword evidence="2 9" id="KW-0812">Transmembrane</keyword>
<reference evidence="11" key="1">
    <citation type="submission" date="2023-01" db="EMBL/GenBank/DDBJ databases">
        <title>Genome assembly of the deep-sea coral Lophelia pertusa.</title>
        <authorList>
            <person name="Herrera S."/>
            <person name="Cordes E."/>
        </authorList>
    </citation>
    <scope>NUCLEOTIDE SEQUENCE</scope>
    <source>
        <strain evidence="11">USNM1676648</strain>
        <tissue evidence="11">Polyp</tissue>
    </source>
</reference>
<evidence type="ECO:0000313" key="11">
    <source>
        <dbReference type="EMBL" id="KAJ7389207.1"/>
    </source>
</evidence>
<comment type="caution">
    <text evidence="11">The sequence shown here is derived from an EMBL/GenBank/DDBJ whole genome shotgun (WGS) entry which is preliminary data.</text>
</comment>
<feature type="transmembrane region" description="Helical" evidence="9">
    <location>
        <begin position="277"/>
        <end position="299"/>
    </location>
</feature>
<evidence type="ECO:0000256" key="8">
    <source>
        <dbReference type="SAM" id="MobiDB-lite"/>
    </source>
</evidence>